<dbReference type="EMBL" id="BEXT01000001">
    <property type="protein sequence ID" value="GBC61026.1"/>
    <property type="molecule type" value="Genomic_DNA"/>
</dbReference>
<evidence type="ECO:0000256" key="7">
    <source>
        <dbReference type="ARBA" id="ARBA00023125"/>
    </source>
</evidence>
<comment type="subcellular location">
    <subcellularLocation>
        <location evidence="1">Cytoplasm</location>
    </subcellularLocation>
</comment>
<dbReference type="SMART" id="SM00899">
    <property type="entry name" value="FeoA"/>
    <property type="match status" value="1"/>
</dbReference>
<keyword evidence="8" id="KW-0804">Transcription</keyword>
<dbReference type="Gene3D" id="2.30.30.90">
    <property type="match status" value="1"/>
</dbReference>
<evidence type="ECO:0000256" key="2">
    <source>
        <dbReference type="ARBA" id="ARBA00007871"/>
    </source>
</evidence>
<evidence type="ECO:0000313" key="12">
    <source>
        <dbReference type="Proteomes" id="UP000288096"/>
    </source>
</evidence>
<dbReference type="GO" id="GO:0046983">
    <property type="term" value="F:protein dimerization activity"/>
    <property type="evidence" value="ECO:0007669"/>
    <property type="project" value="InterPro"/>
</dbReference>
<dbReference type="InterPro" id="IPR007167">
    <property type="entry name" value="Fe-transptr_FeoA-like"/>
</dbReference>
<dbReference type="InterPro" id="IPR038157">
    <property type="entry name" value="FeoA_core_dom"/>
</dbReference>
<evidence type="ECO:0000256" key="9">
    <source>
        <dbReference type="ARBA" id="ARBA00025185"/>
    </source>
</evidence>
<comment type="similarity">
    <text evidence="2">Belongs to the DtxR/MntR family.</text>
</comment>
<dbReference type="Pfam" id="PF01325">
    <property type="entry name" value="Fe_dep_repress"/>
    <property type="match status" value="1"/>
</dbReference>
<sequence length="254" mass="28830">MVQLEELSASMEDYLQAIYHIQAEKQAARAKDIAMRLKVNNSSVTGALRALSKKGYINYAPYDVITLTEKGDIHAKDVVRRHEALRKFFTKVLYVDDAEAETTACKMEHEISRTVLDRMIRFVNFIQVCPRGGEEWIRGFWTHSKQAEPYERCDNCIAECQEHFEEARKAVGDMPRGGILLSKLKPGQRGKIMKIKGDAETRKRIEDMKIPLGAVIDVEAVDSSNNIIKVNVRGYHIALRNEDAENVSVSLYLG</sequence>
<dbReference type="InterPro" id="IPR036390">
    <property type="entry name" value="WH_DNA-bd_sf"/>
</dbReference>
<dbReference type="Pfam" id="PF04023">
    <property type="entry name" value="FeoA"/>
    <property type="match status" value="1"/>
</dbReference>
<keyword evidence="7" id="KW-0238">DNA-binding</keyword>
<dbReference type="PANTHER" id="PTHR33238">
    <property type="entry name" value="IRON (METAL) DEPENDENT REPRESSOR, DTXR FAMILY"/>
    <property type="match status" value="1"/>
</dbReference>
<dbReference type="Proteomes" id="UP000288096">
    <property type="component" value="Unassembled WGS sequence"/>
</dbReference>
<feature type="domain" description="HTH dtxR-type" evidence="10">
    <location>
        <begin position="1"/>
        <end position="68"/>
    </location>
</feature>
<comment type="subunit">
    <text evidence="3">Homodimer.</text>
</comment>
<dbReference type="InterPro" id="IPR001367">
    <property type="entry name" value="Fe_dep_repressor"/>
</dbReference>
<proteinExistence type="inferred from homology"/>
<evidence type="ECO:0000259" key="10">
    <source>
        <dbReference type="PROSITE" id="PS50944"/>
    </source>
</evidence>
<dbReference type="GO" id="GO:0003700">
    <property type="term" value="F:DNA-binding transcription factor activity"/>
    <property type="evidence" value="ECO:0007669"/>
    <property type="project" value="InterPro"/>
</dbReference>
<comment type="caution">
    <text evidence="11">The sequence shown here is derived from an EMBL/GenBank/DDBJ whole genome shotgun (WGS) entry which is preliminary data.</text>
</comment>
<dbReference type="GO" id="GO:0003677">
    <property type="term" value="F:DNA binding"/>
    <property type="evidence" value="ECO:0007669"/>
    <property type="project" value="UniProtKB-KW"/>
</dbReference>
<dbReference type="Pfam" id="PF02742">
    <property type="entry name" value="Fe_dep_repr_C"/>
    <property type="match status" value="1"/>
</dbReference>
<keyword evidence="12" id="KW-1185">Reference proteome</keyword>
<dbReference type="PROSITE" id="PS50944">
    <property type="entry name" value="HTH_DTXR"/>
    <property type="match status" value="1"/>
</dbReference>
<evidence type="ECO:0000256" key="4">
    <source>
        <dbReference type="ARBA" id="ARBA00022386"/>
    </source>
</evidence>
<reference evidence="12" key="1">
    <citation type="submission" date="2017-11" db="EMBL/GenBank/DDBJ databases">
        <authorList>
            <person name="Watanabe M."/>
            <person name="Kojima H."/>
        </authorList>
    </citation>
    <scope>NUCLEOTIDE SEQUENCE [LARGE SCALE GENOMIC DNA]</scope>
    <source>
        <strain evidence="12">Tokyo 01</strain>
    </source>
</reference>
<keyword evidence="6" id="KW-0805">Transcription regulation</keyword>
<dbReference type="SUPFAM" id="SSF50037">
    <property type="entry name" value="C-terminal domain of transcriptional repressors"/>
    <property type="match status" value="1"/>
</dbReference>
<dbReference type="InterPro" id="IPR022687">
    <property type="entry name" value="HTH_DTXR"/>
</dbReference>
<dbReference type="AlphaFoldDB" id="A0A401FVM8"/>
<dbReference type="GO" id="GO:0046914">
    <property type="term" value="F:transition metal ion binding"/>
    <property type="evidence" value="ECO:0007669"/>
    <property type="project" value="InterPro"/>
</dbReference>
<dbReference type="Gene3D" id="1.10.10.10">
    <property type="entry name" value="Winged helix-like DNA-binding domain superfamily/Winged helix DNA-binding domain"/>
    <property type="match status" value="1"/>
</dbReference>
<dbReference type="PANTHER" id="PTHR33238:SF7">
    <property type="entry name" value="IRON-DEPENDENT TRANSCRIPTIONAL REGULATOR"/>
    <property type="match status" value="1"/>
</dbReference>
<dbReference type="InterPro" id="IPR050536">
    <property type="entry name" value="DtxR_MntR_Metal-Reg"/>
</dbReference>
<reference evidence="12" key="2">
    <citation type="submission" date="2019-01" db="EMBL/GenBank/DDBJ databases">
        <title>Genome sequence of Desulfonema ishimotonii strain Tokyo 01.</title>
        <authorList>
            <person name="Fukui M."/>
        </authorList>
    </citation>
    <scope>NUCLEOTIDE SEQUENCE [LARGE SCALE GENOMIC DNA]</scope>
    <source>
        <strain evidence="12">Tokyo 01</strain>
    </source>
</reference>
<evidence type="ECO:0000256" key="3">
    <source>
        <dbReference type="ARBA" id="ARBA00011738"/>
    </source>
</evidence>
<accession>A0A401FVM8</accession>
<dbReference type="OrthoDB" id="9791355at2"/>
<comment type="function">
    <text evidence="9">In the presence of manganese, represses expression of mntH and mntS. Up-regulates expression of mntP.</text>
</comment>
<keyword evidence="5" id="KW-0408">Iron</keyword>
<dbReference type="GO" id="GO:0005737">
    <property type="term" value="C:cytoplasm"/>
    <property type="evidence" value="ECO:0007669"/>
    <property type="project" value="UniProtKB-SubCell"/>
</dbReference>
<dbReference type="SUPFAM" id="SSF46785">
    <property type="entry name" value="Winged helix' DNA-binding domain"/>
    <property type="match status" value="1"/>
</dbReference>
<gene>
    <name evidence="11" type="ORF">DENIS_1986</name>
</gene>
<evidence type="ECO:0000313" key="11">
    <source>
        <dbReference type="EMBL" id="GBC61026.1"/>
    </source>
</evidence>
<dbReference type="InterPro" id="IPR008988">
    <property type="entry name" value="Transcriptional_repressor_C"/>
</dbReference>
<evidence type="ECO:0000256" key="8">
    <source>
        <dbReference type="ARBA" id="ARBA00023163"/>
    </source>
</evidence>
<evidence type="ECO:0000256" key="6">
    <source>
        <dbReference type="ARBA" id="ARBA00023015"/>
    </source>
</evidence>
<dbReference type="InterPro" id="IPR022689">
    <property type="entry name" value="Iron_dep_repressor"/>
</dbReference>
<protein>
    <recommendedName>
        <fullName evidence="4">Transcriptional regulator MntR</fullName>
    </recommendedName>
</protein>
<dbReference type="SUPFAM" id="SSF47979">
    <property type="entry name" value="Iron-dependent repressor protein, dimerization domain"/>
    <property type="match status" value="1"/>
</dbReference>
<organism evidence="11 12">
    <name type="scientific">Desulfonema ishimotonii</name>
    <dbReference type="NCBI Taxonomy" id="45657"/>
    <lineage>
        <taxon>Bacteria</taxon>
        <taxon>Pseudomonadati</taxon>
        <taxon>Thermodesulfobacteriota</taxon>
        <taxon>Desulfobacteria</taxon>
        <taxon>Desulfobacterales</taxon>
        <taxon>Desulfococcaceae</taxon>
        <taxon>Desulfonema</taxon>
    </lineage>
</organism>
<evidence type="ECO:0000256" key="1">
    <source>
        <dbReference type="ARBA" id="ARBA00004496"/>
    </source>
</evidence>
<name>A0A401FVM8_9BACT</name>
<dbReference type="RefSeq" id="WP_124328365.1">
    <property type="nucleotide sequence ID" value="NZ_BEXT01000001.1"/>
</dbReference>
<evidence type="ECO:0000256" key="5">
    <source>
        <dbReference type="ARBA" id="ARBA00023004"/>
    </source>
</evidence>
<dbReference type="Gene3D" id="1.10.60.10">
    <property type="entry name" value="Iron dependent repressor, metal binding and dimerisation domain"/>
    <property type="match status" value="1"/>
</dbReference>
<dbReference type="SMART" id="SM00529">
    <property type="entry name" value="HTH_DTXR"/>
    <property type="match status" value="1"/>
</dbReference>
<dbReference type="InterPro" id="IPR036388">
    <property type="entry name" value="WH-like_DNA-bd_sf"/>
</dbReference>
<dbReference type="InterPro" id="IPR036421">
    <property type="entry name" value="Fe_dep_repressor_sf"/>
</dbReference>